<dbReference type="PROSITE" id="PS50112">
    <property type="entry name" value="PAS"/>
    <property type="match status" value="1"/>
</dbReference>
<dbReference type="SMART" id="SM00091">
    <property type="entry name" value="PAS"/>
    <property type="match status" value="2"/>
</dbReference>
<organism evidence="6 8">
    <name type="scientific">Pseudomonas aeruginosa</name>
    <dbReference type="NCBI Taxonomy" id="287"/>
    <lineage>
        <taxon>Bacteria</taxon>
        <taxon>Pseudomonadati</taxon>
        <taxon>Pseudomonadota</taxon>
        <taxon>Gammaproteobacteria</taxon>
        <taxon>Pseudomonadales</taxon>
        <taxon>Pseudomonadaceae</taxon>
        <taxon>Pseudomonas</taxon>
    </lineage>
</organism>
<dbReference type="PROSITE" id="PS50111">
    <property type="entry name" value="CHEMOTAXIS_TRANSDUC_2"/>
    <property type="match status" value="1"/>
</dbReference>
<evidence type="ECO:0000259" key="2">
    <source>
        <dbReference type="PROSITE" id="PS50111"/>
    </source>
</evidence>
<evidence type="ECO:0000259" key="4">
    <source>
        <dbReference type="PROSITE" id="PS50113"/>
    </source>
</evidence>
<dbReference type="InterPro" id="IPR000014">
    <property type="entry name" value="PAS"/>
</dbReference>
<comment type="caution">
    <text evidence="6">The sequence shown here is derived from an EMBL/GenBank/DDBJ whole genome shotgun (WGS) entry which is preliminary data.</text>
</comment>
<dbReference type="Proteomes" id="UP000045039">
    <property type="component" value="Unassembled WGS sequence"/>
</dbReference>
<dbReference type="SMART" id="SM00086">
    <property type="entry name" value="PAC"/>
    <property type="match status" value="2"/>
</dbReference>
<dbReference type="InterPro" id="IPR001610">
    <property type="entry name" value="PAC"/>
</dbReference>
<reference evidence="5" key="1">
    <citation type="submission" date="2015-06" db="EMBL/GenBank/DDBJ databases">
        <authorList>
            <person name="Radhakrishnan R."/>
            <person name="Underwood A."/>
            <person name="Al-Shahib A."/>
        </authorList>
    </citation>
    <scope>NUCLEOTIDE SEQUENCE</scope>
    <source>
        <strain evidence="5">P19_London_7_VIM_2_05_10</strain>
    </source>
</reference>
<dbReference type="SUPFAM" id="SSF58104">
    <property type="entry name" value="Methyl-accepting chemotaxis protein (MCP) signaling domain"/>
    <property type="match status" value="1"/>
</dbReference>
<dbReference type="NCBIfam" id="TIGR00229">
    <property type="entry name" value="sensory_box"/>
    <property type="match status" value="2"/>
</dbReference>
<evidence type="ECO:0000313" key="6">
    <source>
        <dbReference type="EMBL" id="RMS48029.1"/>
    </source>
</evidence>
<proteinExistence type="predicted"/>
<gene>
    <name evidence="5" type="primary">bdlA_2</name>
    <name evidence="6" type="ORF">ALP65_02640</name>
    <name evidence="5" type="ORF">PAERUG_P19_London_7_VIM_2_05_10_06194</name>
</gene>
<accession>A0A1S1C8W6</accession>
<dbReference type="Pfam" id="PF00015">
    <property type="entry name" value="MCPsignal"/>
    <property type="match status" value="1"/>
</dbReference>
<dbReference type="GO" id="GO:0007165">
    <property type="term" value="P:signal transduction"/>
    <property type="evidence" value="ECO:0007669"/>
    <property type="project" value="UniProtKB-KW"/>
</dbReference>
<dbReference type="CDD" id="cd00130">
    <property type="entry name" value="PAS"/>
    <property type="match status" value="2"/>
</dbReference>
<dbReference type="SMART" id="SM00283">
    <property type="entry name" value="MA"/>
    <property type="match status" value="1"/>
</dbReference>
<dbReference type="AlphaFoldDB" id="A0A069Q3G8"/>
<dbReference type="SUPFAM" id="SSF55785">
    <property type="entry name" value="PYP-like sensor domain (PAS domain)"/>
    <property type="match status" value="2"/>
</dbReference>
<keyword evidence="1" id="KW-0807">Transducer</keyword>
<dbReference type="InterPro" id="IPR004089">
    <property type="entry name" value="MCPsignal_dom"/>
</dbReference>
<dbReference type="EMBL" id="RBSQ01001083">
    <property type="protein sequence ID" value="RMS48029.1"/>
    <property type="molecule type" value="Genomic_DNA"/>
</dbReference>
<dbReference type="EMBL" id="CVVU01000257">
    <property type="protein sequence ID" value="CRP96832.1"/>
    <property type="molecule type" value="Genomic_DNA"/>
</dbReference>
<feature type="domain" description="PAC" evidence="4">
    <location>
        <begin position="214"/>
        <end position="266"/>
    </location>
</feature>
<evidence type="ECO:0000313" key="8">
    <source>
        <dbReference type="Proteomes" id="UP000270834"/>
    </source>
</evidence>
<feature type="domain" description="PAS" evidence="3">
    <location>
        <begin position="37"/>
        <end position="63"/>
    </location>
</feature>
<evidence type="ECO:0000313" key="5">
    <source>
        <dbReference type="EMBL" id="CRP96832.1"/>
    </source>
</evidence>
<reference evidence="7" key="2">
    <citation type="submission" date="2015-06" db="EMBL/GenBank/DDBJ databases">
        <authorList>
            <person name="Radhakrishnan Rajesh"/>
            <person name="Underwood Anthony"/>
            <person name="Al-Shahib Ali"/>
        </authorList>
    </citation>
    <scope>NUCLEOTIDE SEQUENCE [LARGE SCALE GENOMIC DNA]</scope>
    <source>
        <strain evidence="7">P19_London_7_VIM_2_05_10</strain>
    </source>
</reference>
<dbReference type="PANTHER" id="PTHR24422">
    <property type="entry name" value="CHEMOTAXIS PROTEIN METHYLTRANSFERASE"/>
    <property type="match status" value="1"/>
</dbReference>
<protein>
    <submittedName>
        <fullName evidence="5">Biofilm dispersion protein BdlA</fullName>
    </submittedName>
</protein>
<sequence length="440" mass="49755">MFTRKYRQMNADLQQQLAAERLHMAALDRSMARVEFDPDGNITDANENFLTLLGYRRDEILGKPHRQLCDGAYAQSEDYRRFWERLRRGEHFSGRCKRITREGRPLWLEATYNPVRDGQGRLLKVVKYASDIDAIVHQEHEMQSKLDALSRSMAMIEFDLDGNVLAANDNFLATMGYGRAELASANHRQFCEPGYRDGPQYADLWRRLNRGEYVTGQFRRVHRNGQPVWLEASYNPVYDADGKLYKVVKFASDVSDRMRRYQAEADNAHQAHTLSTETRTVAEHGALIIQSAVEEMLKIANTLDASSLNIGELSQHSQQITSIVNTIREIAEQTNLLALNAAIEAARAGDQGRGFAVVADEVRQLAERTSKSTKEIADMIGRIQTGTRSVIDDMQHSQEQARRGVELANEAGAAILGIRESTHKVVEAVQQFSRTLNADL</sequence>
<dbReference type="Pfam" id="PF08447">
    <property type="entry name" value="PAS_3"/>
    <property type="match status" value="1"/>
</dbReference>
<dbReference type="InterPro" id="IPR050903">
    <property type="entry name" value="Bact_Chemotaxis_MeTrfase"/>
</dbReference>
<dbReference type="CDD" id="cd11386">
    <property type="entry name" value="MCP_signal"/>
    <property type="match status" value="1"/>
</dbReference>
<evidence type="ECO:0000259" key="3">
    <source>
        <dbReference type="PROSITE" id="PS50112"/>
    </source>
</evidence>
<dbReference type="GO" id="GO:0006935">
    <property type="term" value="P:chemotaxis"/>
    <property type="evidence" value="ECO:0007669"/>
    <property type="project" value="UniProtKB-ARBA"/>
</dbReference>
<dbReference type="GO" id="GO:0016020">
    <property type="term" value="C:membrane"/>
    <property type="evidence" value="ECO:0007669"/>
    <property type="project" value="InterPro"/>
</dbReference>
<dbReference type="InterPro" id="IPR013655">
    <property type="entry name" value="PAS_fold_3"/>
</dbReference>
<evidence type="ECO:0000256" key="1">
    <source>
        <dbReference type="PROSITE-ProRule" id="PRU00284"/>
    </source>
</evidence>
<reference evidence="6 8" key="3">
    <citation type="submission" date="2018-08" db="EMBL/GenBank/DDBJ databases">
        <title>Recombination of ecologically and evolutionarily significant loci maintains genetic cohesion in the Pseudomonas syringae species complex.</title>
        <authorList>
            <person name="Dillon M."/>
            <person name="Thakur S."/>
            <person name="Almeida R.N.D."/>
            <person name="Weir B.S."/>
            <person name="Guttman D.S."/>
        </authorList>
    </citation>
    <scope>NUCLEOTIDE SEQUENCE [LARGE SCALE GENOMIC DNA]</scope>
    <source>
        <strain evidence="6 8">ICMP 7846</strain>
    </source>
</reference>
<evidence type="ECO:0000313" key="7">
    <source>
        <dbReference type="Proteomes" id="UP000045039"/>
    </source>
</evidence>
<feature type="domain" description="Methyl-accepting transducer" evidence="2">
    <location>
        <begin position="265"/>
        <end position="440"/>
    </location>
</feature>
<name>A0A069Q3G8_PSEAI</name>
<dbReference type="eggNOG" id="COG0840">
    <property type="taxonomic scope" value="Bacteria"/>
</dbReference>
<dbReference type="FunFam" id="3.30.450.20:FF:000103">
    <property type="entry name" value="Methyl-accepting chemotaxis protein"/>
    <property type="match status" value="2"/>
</dbReference>
<dbReference type="Gene3D" id="1.10.287.950">
    <property type="entry name" value="Methyl-accepting chemotaxis protein"/>
    <property type="match status" value="1"/>
</dbReference>
<dbReference type="Pfam" id="PF13426">
    <property type="entry name" value="PAS_9"/>
    <property type="match status" value="1"/>
</dbReference>
<dbReference type="Gene3D" id="3.30.450.20">
    <property type="entry name" value="PAS domain"/>
    <property type="match status" value="2"/>
</dbReference>
<dbReference type="InterPro" id="IPR035965">
    <property type="entry name" value="PAS-like_dom_sf"/>
</dbReference>
<dbReference type="PROSITE" id="PS50113">
    <property type="entry name" value="PAC"/>
    <property type="match status" value="2"/>
</dbReference>
<dbReference type="Proteomes" id="UP000270834">
    <property type="component" value="Unassembled WGS sequence"/>
</dbReference>
<accession>A0A069Q3G8</accession>
<dbReference type="PANTHER" id="PTHR24422:SF10">
    <property type="entry name" value="CHEMOTAXIS PROTEIN METHYLTRANSFERASE 2"/>
    <property type="match status" value="1"/>
</dbReference>
<dbReference type="InterPro" id="IPR000700">
    <property type="entry name" value="PAS-assoc_C"/>
</dbReference>
<feature type="domain" description="PAC" evidence="4">
    <location>
        <begin position="90"/>
        <end position="144"/>
    </location>
</feature>